<dbReference type="RefSeq" id="WP_184798023.1">
    <property type="nucleotide sequence ID" value="NZ_JACIIZ010000002.1"/>
</dbReference>
<dbReference type="InterPro" id="IPR055760">
    <property type="entry name" value="DUF7336"/>
</dbReference>
<name>A0A7X0AUP4_9PROT</name>
<proteinExistence type="predicted"/>
<comment type="caution">
    <text evidence="2">The sequence shown here is derived from an EMBL/GenBank/DDBJ whole genome shotgun (WGS) entry which is preliminary data.</text>
</comment>
<evidence type="ECO:0000259" key="1">
    <source>
        <dbReference type="Pfam" id="PF24024"/>
    </source>
</evidence>
<gene>
    <name evidence="2" type="ORF">FHS74_001003</name>
</gene>
<sequence length="81" mass="9048">MANYDSVDVFSLWLKTVNNESEVYSLLGIFSSDENARAAVEDAKKISSYSGVGEFKVFKYELDYIDWCDGFISSAKALGLE</sequence>
<evidence type="ECO:0000313" key="3">
    <source>
        <dbReference type="Proteomes" id="UP000539175"/>
    </source>
</evidence>
<evidence type="ECO:0000313" key="2">
    <source>
        <dbReference type="EMBL" id="MBB6250462.1"/>
    </source>
</evidence>
<feature type="domain" description="DUF7336" evidence="1">
    <location>
        <begin position="20"/>
        <end position="70"/>
    </location>
</feature>
<dbReference type="Proteomes" id="UP000539175">
    <property type="component" value="Unassembled WGS sequence"/>
</dbReference>
<keyword evidence="3" id="KW-1185">Reference proteome</keyword>
<organism evidence="2 3">
    <name type="scientific">Nitrospirillum iridis</name>
    <dbReference type="NCBI Taxonomy" id="765888"/>
    <lineage>
        <taxon>Bacteria</taxon>
        <taxon>Pseudomonadati</taxon>
        <taxon>Pseudomonadota</taxon>
        <taxon>Alphaproteobacteria</taxon>
        <taxon>Rhodospirillales</taxon>
        <taxon>Azospirillaceae</taxon>
        <taxon>Nitrospirillum</taxon>
    </lineage>
</organism>
<protein>
    <recommendedName>
        <fullName evidence="1">DUF7336 domain-containing protein</fullName>
    </recommendedName>
</protein>
<dbReference type="EMBL" id="JACIIZ010000002">
    <property type="protein sequence ID" value="MBB6250462.1"/>
    <property type="molecule type" value="Genomic_DNA"/>
</dbReference>
<dbReference type="Pfam" id="PF24024">
    <property type="entry name" value="DUF7336"/>
    <property type="match status" value="1"/>
</dbReference>
<reference evidence="2 3" key="1">
    <citation type="submission" date="2020-08" db="EMBL/GenBank/DDBJ databases">
        <title>Genomic Encyclopedia of Type Strains, Phase IV (KMG-IV): sequencing the most valuable type-strain genomes for metagenomic binning, comparative biology and taxonomic classification.</title>
        <authorList>
            <person name="Goeker M."/>
        </authorList>
    </citation>
    <scope>NUCLEOTIDE SEQUENCE [LARGE SCALE GENOMIC DNA]</scope>
    <source>
        <strain evidence="2 3">DSM 22198</strain>
    </source>
</reference>
<accession>A0A7X0AUP4</accession>
<dbReference type="AlphaFoldDB" id="A0A7X0AUP4"/>